<proteinExistence type="predicted"/>
<accession>A0A444WP17</accession>
<gene>
    <name evidence="2" type="ORF">Ahy_Scaffold6g107961</name>
</gene>
<evidence type="ECO:0000256" key="1">
    <source>
        <dbReference type="SAM" id="MobiDB-lite"/>
    </source>
</evidence>
<name>A0A444WP17_ARAHY</name>
<protein>
    <submittedName>
        <fullName evidence="2">Uncharacterized protein</fullName>
    </submittedName>
</protein>
<sequence length="102" mass="11369">MSSKLKTTSSNLRICGFAITRDDKMQNEFGVCKGKRRWSRGRGWGLGMVTLRRTTVSMVRPGPKPKSTPQSSPSPVVLSPSSRDFFLIKSMMKNTHALDILP</sequence>
<keyword evidence="3" id="KW-1185">Reference proteome</keyword>
<comment type="caution">
    <text evidence="2">The sequence shown here is derived from an EMBL/GenBank/DDBJ whole genome shotgun (WGS) entry which is preliminary data.</text>
</comment>
<reference evidence="2 3" key="1">
    <citation type="submission" date="2019-01" db="EMBL/GenBank/DDBJ databases">
        <title>Sequencing of cultivated peanut Arachis hypogaea provides insights into genome evolution and oil improvement.</title>
        <authorList>
            <person name="Chen X."/>
        </authorList>
    </citation>
    <scope>NUCLEOTIDE SEQUENCE [LARGE SCALE GENOMIC DNA]</scope>
    <source>
        <strain evidence="3">cv. Fuhuasheng</strain>
        <tissue evidence="2">Leaves</tissue>
    </source>
</reference>
<evidence type="ECO:0000313" key="3">
    <source>
        <dbReference type="Proteomes" id="UP000289738"/>
    </source>
</evidence>
<evidence type="ECO:0000313" key="2">
    <source>
        <dbReference type="EMBL" id="RYQ79257.1"/>
    </source>
</evidence>
<dbReference type="AlphaFoldDB" id="A0A444WP17"/>
<feature type="region of interest" description="Disordered" evidence="1">
    <location>
        <begin position="58"/>
        <end position="78"/>
    </location>
</feature>
<dbReference type="EMBL" id="SDMP01000026">
    <property type="protein sequence ID" value="RYQ79257.1"/>
    <property type="molecule type" value="Genomic_DNA"/>
</dbReference>
<dbReference type="Proteomes" id="UP000289738">
    <property type="component" value="Unassembled WGS sequence"/>
</dbReference>
<feature type="compositionally biased region" description="Low complexity" evidence="1">
    <location>
        <begin position="65"/>
        <end position="78"/>
    </location>
</feature>
<organism evidence="2 3">
    <name type="scientific">Arachis hypogaea</name>
    <name type="common">Peanut</name>
    <dbReference type="NCBI Taxonomy" id="3818"/>
    <lineage>
        <taxon>Eukaryota</taxon>
        <taxon>Viridiplantae</taxon>
        <taxon>Streptophyta</taxon>
        <taxon>Embryophyta</taxon>
        <taxon>Tracheophyta</taxon>
        <taxon>Spermatophyta</taxon>
        <taxon>Magnoliopsida</taxon>
        <taxon>eudicotyledons</taxon>
        <taxon>Gunneridae</taxon>
        <taxon>Pentapetalae</taxon>
        <taxon>rosids</taxon>
        <taxon>fabids</taxon>
        <taxon>Fabales</taxon>
        <taxon>Fabaceae</taxon>
        <taxon>Papilionoideae</taxon>
        <taxon>50 kb inversion clade</taxon>
        <taxon>dalbergioids sensu lato</taxon>
        <taxon>Dalbergieae</taxon>
        <taxon>Pterocarpus clade</taxon>
        <taxon>Arachis</taxon>
    </lineage>
</organism>